<dbReference type="NCBIfam" id="TIGR02937">
    <property type="entry name" value="sigma70-ECF"/>
    <property type="match status" value="1"/>
</dbReference>
<dbReference type="Pfam" id="PF04539">
    <property type="entry name" value="Sigma70_r3"/>
    <property type="match status" value="1"/>
</dbReference>
<dbReference type="GO" id="GO:0016987">
    <property type="term" value="F:sigma factor activity"/>
    <property type="evidence" value="ECO:0007669"/>
    <property type="project" value="UniProtKB-KW"/>
</dbReference>
<gene>
    <name evidence="9" type="ORF">GM921_14935</name>
</gene>
<dbReference type="InterPro" id="IPR014284">
    <property type="entry name" value="RNA_pol_sigma-70_dom"/>
</dbReference>
<dbReference type="PRINTS" id="PR00046">
    <property type="entry name" value="SIGMA70FCT"/>
</dbReference>
<dbReference type="PANTHER" id="PTHR30603">
    <property type="entry name" value="RNA POLYMERASE SIGMA FACTOR RPO"/>
    <property type="match status" value="1"/>
</dbReference>
<reference evidence="9" key="1">
    <citation type="submission" date="2019-11" db="EMBL/GenBank/DDBJ databases">
        <title>Description of Pedobacter sp. LMG 31464T.</title>
        <authorList>
            <person name="Carlier A."/>
            <person name="Qi S."/>
            <person name="Vandamme P."/>
        </authorList>
    </citation>
    <scope>NUCLEOTIDE SEQUENCE</scope>
    <source>
        <strain evidence="9">LMG 31464</strain>
    </source>
</reference>
<feature type="domain" description="RNA polymerase sigma-70 region 2" evidence="7">
    <location>
        <begin position="54"/>
        <end position="118"/>
    </location>
</feature>
<protein>
    <submittedName>
        <fullName evidence="9">Sigma-70 family RNA polymerase sigma factor</fullName>
    </submittedName>
</protein>
<evidence type="ECO:0000259" key="6">
    <source>
        <dbReference type="Pfam" id="PF04539"/>
    </source>
</evidence>
<dbReference type="Gene3D" id="1.10.10.10">
    <property type="entry name" value="Winged helix-like DNA-binding domain superfamily/Winged helix DNA-binding domain"/>
    <property type="match status" value="2"/>
</dbReference>
<evidence type="ECO:0000313" key="9">
    <source>
        <dbReference type="EMBL" id="MBB2146796.1"/>
    </source>
</evidence>
<proteinExistence type="predicted"/>
<keyword evidence="10" id="KW-1185">Reference proteome</keyword>
<dbReference type="SUPFAM" id="SSF88659">
    <property type="entry name" value="Sigma3 and sigma4 domains of RNA polymerase sigma factors"/>
    <property type="match status" value="2"/>
</dbReference>
<evidence type="ECO:0000256" key="2">
    <source>
        <dbReference type="ARBA" id="ARBA00023082"/>
    </source>
</evidence>
<keyword evidence="3" id="KW-0238">DNA-binding</keyword>
<dbReference type="GO" id="GO:0006352">
    <property type="term" value="P:DNA-templated transcription initiation"/>
    <property type="evidence" value="ECO:0007669"/>
    <property type="project" value="InterPro"/>
</dbReference>
<dbReference type="GO" id="GO:0003677">
    <property type="term" value="F:DNA binding"/>
    <property type="evidence" value="ECO:0007669"/>
    <property type="project" value="UniProtKB-KW"/>
</dbReference>
<evidence type="ECO:0000256" key="4">
    <source>
        <dbReference type="ARBA" id="ARBA00023163"/>
    </source>
</evidence>
<keyword evidence="2" id="KW-0731">Sigma factor</keyword>
<dbReference type="InterPro" id="IPR013324">
    <property type="entry name" value="RNA_pol_sigma_r3/r4-like"/>
</dbReference>
<evidence type="ECO:0000256" key="1">
    <source>
        <dbReference type="ARBA" id="ARBA00023015"/>
    </source>
</evidence>
<dbReference type="SUPFAM" id="SSF88946">
    <property type="entry name" value="Sigma2 domain of RNA polymerase sigma factors"/>
    <property type="match status" value="1"/>
</dbReference>
<feature type="domain" description="RNA polymerase sigma-70 region 1.2" evidence="5">
    <location>
        <begin position="17"/>
        <end position="49"/>
    </location>
</feature>
<dbReference type="Gene3D" id="1.10.601.10">
    <property type="entry name" value="RNA Polymerase Primary Sigma Factor"/>
    <property type="match status" value="1"/>
</dbReference>
<feature type="domain" description="RNA polymerase sigma-70 region 3" evidence="6">
    <location>
        <begin position="137"/>
        <end position="204"/>
    </location>
</feature>
<dbReference type="PANTHER" id="PTHR30603:SF47">
    <property type="entry name" value="RNA POLYMERASE SIGMA FACTOR SIGD, CHLOROPLASTIC"/>
    <property type="match status" value="1"/>
</dbReference>
<dbReference type="InterPro" id="IPR036388">
    <property type="entry name" value="WH-like_DNA-bd_sf"/>
</dbReference>
<keyword evidence="4" id="KW-0804">Transcription</keyword>
<accession>A0A923DZ83</accession>
<dbReference type="InterPro" id="IPR007630">
    <property type="entry name" value="RNA_pol_sigma70_r4"/>
</dbReference>
<dbReference type="InterPro" id="IPR013325">
    <property type="entry name" value="RNA_pol_sigma_r2"/>
</dbReference>
<sequence length="285" mass="32924">MRSIHIDHSITNRSELSLQRYLYDISKLELIKADEEVVLARKIKEGDDAALAKLVRSNLRFVVSCAKKYQHLGLPLADLINEGNIGLIKAARLFDETKGFKFISYAVWWIRQSIMMALSLDVRMIRLPQNMVKMTAEIRKTSEKLEQVLERVPTQQEICEQLYVPSESIAMDYAFGRTVVSLDSTVREDSDMQLWSALEDKNSIATDELVNTESLDMDIKRLLSTLNQRDQRILIDFFGFSGNMPKSLDDIAIEMKLSRERIRQLKEAALQRLRNKAGERRYSYV</sequence>
<dbReference type="AlphaFoldDB" id="A0A923DZ83"/>
<evidence type="ECO:0000259" key="5">
    <source>
        <dbReference type="Pfam" id="PF00140"/>
    </source>
</evidence>
<evidence type="ECO:0000259" key="8">
    <source>
        <dbReference type="Pfam" id="PF04545"/>
    </source>
</evidence>
<dbReference type="Pfam" id="PF00140">
    <property type="entry name" value="Sigma70_r1_2"/>
    <property type="match status" value="1"/>
</dbReference>
<keyword evidence="1" id="KW-0805">Transcription regulation</keyword>
<dbReference type="InterPro" id="IPR050239">
    <property type="entry name" value="Sigma-70_RNA_pol_init_factors"/>
</dbReference>
<name>A0A923DZ83_9SPHI</name>
<organism evidence="9 10">
    <name type="scientific">Pedobacter planticolens</name>
    <dbReference type="NCBI Taxonomy" id="2679964"/>
    <lineage>
        <taxon>Bacteria</taxon>
        <taxon>Pseudomonadati</taxon>
        <taxon>Bacteroidota</taxon>
        <taxon>Sphingobacteriia</taxon>
        <taxon>Sphingobacteriales</taxon>
        <taxon>Sphingobacteriaceae</taxon>
        <taxon>Pedobacter</taxon>
    </lineage>
</organism>
<dbReference type="Pfam" id="PF04545">
    <property type="entry name" value="Sigma70_r4"/>
    <property type="match status" value="1"/>
</dbReference>
<dbReference type="InterPro" id="IPR007624">
    <property type="entry name" value="RNA_pol_sigma70_r3"/>
</dbReference>
<dbReference type="EMBL" id="WNXD01000002">
    <property type="protein sequence ID" value="MBB2146796.1"/>
    <property type="molecule type" value="Genomic_DNA"/>
</dbReference>
<feature type="domain" description="RNA polymerase sigma-70 region 4" evidence="8">
    <location>
        <begin position="222"/>
        <end position="275"/>
    </location>
</feature>
<dbReference type="InterPro" id="IPR009042">
    <property type="entry name" value="RNA_pol_sigma70_r1_2"/>
</dbReference>
<dbReference type="InterPro" id="IPR000943">
    <property type="entry name" value="RNA_pol_sigma70"/>
</dbReference>
<dbReference type="InterPro" id="IPR007627">
    <property type="entry name" value="RNA_pol_sigma70_r2"/>
</dbReference>
<dbReference type="Pfam" id="PF04542">
    <property type="entry name" value="Sigma70_r2"/>
    <property type="match status" value="1"/>
</dbReference>
<evidence type="ECO:0000256" key="3">
    <source>
        <dbReference type="ARBA" id="ARBA00023125"/>
    </source>
</evidence>
<evidence type="ECO:0000259" key="7">
    <source>
        <dbReference type="Pfam" id="PF04542"/>
    </source>
</evidence>
<evidence type="ECO:0000313" key="10">
    <source>
        <dbReference type="Proteomes" id="UP000601055"/>
    </source>
</evidence>
<comment type="caution">
    <text evidence="9">The sequence shown here is derived from an EMBL/GenBank/DDBJ whole genome shotgun (WGS) entry which is preliminary data.</text>
</comment>
<dbReference type="Proteomes" id="UP000601055">
    <property type="component" value="Unassembled WGS sequence"/>
</dbReference>
<dbReference type="RefSeq" id="WP_182923434.1">
    <property type="nucleotide sequence ID" value="NZ_WNXD01000002.1"/>
</dbReference>